<name>A0A0L9TB30_PHAAN</name>
<feature type="compositionally biased region" description="Low complexity" evidence="1">
    <location>
        <begin position="247"/>
        <end position="257"/>
    </location>
</feature>
<evidence type="ECO:0000313" key="2">
    <source>
        <dbReference type="EMBL" id="KOM27758.1"/>
    </source>
</evidence>
<feature type="compositionally biased region" description="Basic and acidic residues" evidence="1">
    <location>
        <begin position="9"/>
        <end position="20"/>
    </location>
</feature>
<evidence type="ECO:0000313" key="3">
    <source>
        <dbReference type="Proteomes" id="UP000053144"/>
    </source>
</evidence>
<dbReference type="Proteomes" id="UP000053144">
    <property type="component" value="Unassembled WGS sequence"/>
</dbReference>
<dbReference type="EMBL" id="KQ258396">
    <property type="protein sequence ID" value="KOM27758.1"/>
    <property type="molecule type" value="Genomic_DNA"/>
</dbReference>
<dbReference type="STRING" id="3914.A0A0L9TB30"/>
<gene>
    <name evidence="2" type="ORF">LR48_Vigan462s001100</name>
</gene>
<dbReference type="Gramene" id="KOM27758">
    <property type="protein sequence ID" value="KOM27758"/>
    <property type="gene ID" value="LR48_Vigan462s001100"/>
</dbReference>
<organism evidence="2 3">
    <name type="scientific">Phaseolus angularis</name>
    <name type="common">Azuki bean</name>
    <name type="synonym">Vigna angularis</name>
    <dbReference type="NCBI Taxonomy" id="3914"/>
    <lineage>
        <taxon>Eukaryota</taxon>
        <taxon>Viridiplantae</taxon>
        <taxon>Streptophyta</taxon>
        <taxon>Embryophyta</taxon>
        <taxon>Tracheophyta</taxon>
        <taxon>Spermatophyta</taxon>
        <taxon>Magnoliopsida</taxon>
        <taxon>eudicotyledons</taxon>
        <taxon>Gunneridae</taxon>
        <taxon>Pentapetalae</taxon>
        <taxon>rosids</taxon>
        <taxon>fabids</taxon>
        <taxon>Fabales</taxon>
        <taxon>Fabaceae</taxon>
        <taxon>Papilionoideae</taxon>
        <taxon>50 kb inversion clade</taxon>
        <taxon>NPAAA clade</taxon>
        <taxon>indigoferoid/millettioid clade</taxon>
        <taxon>Phaseoleae</taxon>
        <taxon>Vigna</taxon>
    </lineage>
</organism>
<reference evidence="3" key="1">
    <citation type="journal article" date="2015" name="Proc. Natl. Acad. Sci. U.S.A.">
        <title>Genome sequencing of adzuki bean (Vigna angularis) provides insight into high starch and low fat accumulation and domestication.</title>
        <authorList>
            <person name="Yang K."/>
            <person name="Tian Z."/>
            <person name="Chen C."/>
            <person name="Luo L."/>
            <person name="Zhao B."/>
            <person name="Wang Z."/>
            <person name="Yu L."/>
            <person name="Li Y."/>
            <person name="Sun Y."/>
            <person name="Li W."/>
            <person name="Chen Y."/>
            <person name="Li Y."/>
            <person name="Zhang Y."/>
            <person name="Ai D."/>
            <person name="Zhao J."/>
            <person name="Shang C."/>
            <person name="Ma Y."/>
            <person name="Wu B."/>
            <person name="Wang M."/>
            <person name="Gao L."/>
            <person name="Sun D."/>
            <person name="Zhang P."/>
            <person name="Guo F."/>
            <person name="Wang W."/>
            <person name="Li Y."/>
            <person name="Wang J."/>
            <person name="Varshney R.K."/>
            <person name="Wang J."/>
            <person name="Ling H.Q."/>
            <person name="Wan P."/>
        </authorList>
    </citation>
    <scope>NUCLEOTIDE SEQUENCE</scope>
    <source>
        <strain evidence="3">cv. Jingnong 6</strain>
    </source>
</reference>
<protein>
    <submittedName>
        <fullName evidence="2">Uncharacterized protein</fullName>
    </submittedName>
</protein>
<feature type="region of interest" description="Disordered" evidence="1">
    <location>
        <begin position="241"/>
        <end position="261"/>
    </location>
</feature>
<proteinExistence type="predicted"/>
<accession>A0A0L9TB30</accession>
<evidence type="ECO:0000256" key="1">
    <source>
        <dbReference type="SAM" id="MobiDB-lite"/>
    </source>
</evidence>
<feature type="region of interest" description="Disordered" evidence="1">
    <location>
        <begin position="1"/>
        <end position="27"/>
    </location>
</feature>
<dbReference type="AlphaFoldDB" id="A0A0L9TB30"/>
<sequence length="473" mass="52027">MASQNHCRPILDKAQADERQVSQGTSQLGRAVNDDLVASTVWPYIDLKHLAPTSRIQHPTPTVRSFGLNVSTVQPHRFQPFGLNLSVIRLQLLAHQTSQRLSQTWHPASGHLAPTVRPSDLNISVISASQVLAIRPQTFGYSAPTTPSSDLISFSHSASTFRLFSPNCSVIQPHRDLTKLGIQHLAIRPQLSGHLASRVSTIRPQPFDHSSTTVRPFGPNCSVIRPHRDLAKFGIQHSTMRNQRLGRSASRASSNRSQPSNHLVLTVRSSSLNVSVIGCHRFQQFGLNLSAIRSQLLDHPTSQRLSQTWHPASGHSALAVRLSSLNVSVVRLDSIPPFGQNCPAIRPQQLGHPALQLSGHPASQVSAIRPQPFGYSAPTIRISGPNFLAIRFHRDLAKFGIQHSSTRPQPFSHFAPSVRSSSPNYLVIRPHKDLANSESCIRPRDLNVSVVRPHKLRPFGLNLPVISPNCPTI</sequence>